<dbReference type="SUPFAM" id="SSF51126">
    <property type="entry name" value="Pectin lyase-like"/>
    <property type="match status" value="1"/>
</dbReference>
<dbReference type="Proteomes" id="UP000753961">
    <property type="component" value="Unassembled WGS sequence"/>
</dbReference>
<dbReference type="Gene3D" id="1.10.1330.10">
    <property type="entry name" value="Dockerin domain"/>
    <property type="match status" value="1"/>
</dbReference>
<name>A0A953HR77_9BACT</name>
<dbReference type="CDD" id="cd14252">
    <property type="entry name" value="Dockerin_like"/>
    <property type="match status" value="1"/>
</dbReference>
<dbReference type="InterPro" id="IPR036439">
    <property type="entry name" value="Dockerin_dom_sf"/>
</dbReference>
<dbReference type="InterPro" id="IPR018247">
    <property type="entry name" value="EF_Hand_1_Ca_BS"/>
</dbReference>
<protein>
    <submittedName>
        <fullName evidence="1">T9SS type A sorting domain-containing protein</fullName>
    </submittedName>
</protein>
<reference evidence="1" key="1">
    <citation type="submission" date="2021-06" db="EMBL/GenBank/DDBJ databases">
        <title>44 bacteria genomes isolated from Dapeng, Shenzhen.</title>
        <authorList>
            <person name="Zheng W."/>
            <person name="Yu S."/>
            <person name="Huang Y."/>
        </authorList>
    </citation>
    <scope>NUCLEOTIDE SEQUENCE</scope>
    <source>
        <strain evidence="1">DP5N28-2</strain>
    </source>
</reference>
<dbReference type="NCBIfam" id="TIGR04183">
    <property type="entry name" value="Por_Secre_tail"/>
    <property type="match status" value="1"/>
</dbReference>
<dbReference type="InterPro" id="IPR059226">
    <property type="entry name" value="Choice_anch_Q_dom"/>
</dbReference>
<proteinExistence type="predicted"/>
<gene>
    <name evidence="1" type="ORF">KUV50_01600</name>
</gene>
<dbReference type="RefSeq" id="WP_222578331.1">
    <property type="nucleotide sequence ID" value="NZ_JAHVHU010000002.1"/>
</dbReference>
<dbReference type="GO" id="GO:0000272">
    <property type="term" value="P:polysaccharide catabolic process"/>
    <property type="evidence" value="ECO:0007669"/>
    <property type="project" value="InterPro"/>
</dbReference>
<dbReference type="InterPro" id="IPR026444">
    <property type="entry name" value="Secre_tail"/>
</dbReference>
<keyword evidence="2" id="KW-1185">Reference proteome</keyword>
<dbReference type="PROSITE" id="PS00018">
    <property type="entry name" value="EF_HAND_1"/>
    <property type="match status" value="1"/>
</dbReference>
<organism evidence="1 2">
    <name type="scientific">Membranihabitans marinus</name>
    <dbReference type="NCBI Taxonomy" id="1227546"/>
    <lineage>
        <taxon>Bacteria</taxon>
        <taxon>Pseudomonadati</taxon>
        <taxon>Bacteroidota</taxon>
        <taxon>Saprospiria</taxon>
        <taxon>Saprospirales</taxon>
        <taxon>Saprospiraceae</taxon>
        <taxon>Membranihabitans</taxon>
    </lineage>
</organism>
<evidence type="ECO:0000313" key="2">
    <source>
        <dbReference type="Proteomes" id="UP000753961"/>
    </source>
</evidence>
<dbReference type="EMBL" id="JAHVHU010000002">
    <property type="protein sequence ID" value="MBY5956811.1"/>
    <property type="molecule type" value="Genomic_DNA"/>
</dbReference>
<accession>A0A953HR77</accession>
<dbReference type="InterPro" id="IPR011050">
    <property type="entry name" value="Pectin_lyase_fold/virulence"/>
</dbReference>
<dbReference type="NCBIfam" id="NF041518">
    <property type="entry name" value="choice_anch_Q"/>
    <property type="match status" value="1"/>
</dbReference>
<sequence>MKLALPSQYTYKDCVAVLLMVFLLPNVSFSQSFPFELPELPAGKKITIYYNVVVNDPLDPRTTSVIGEHDTVFYAPGRFLLSDDPDTGAELDITLTPAAQFACNSYSGIVYVDSSATSGNNDGTSWTDAFTDLQDALLARVICPGDVDSIFVAEGTYYPTPDPMNQDSSFNIPDGVVVLGGFPSGGGIIDERNWDCNATILSGDIDKDNELTGNSLHVVQTENVSSATVVDGFVITGGNATGGSLPDQAGGGWYNDGSGSGNISNPTIINCAFIENSTSDFGGAMFNNGLSGESSPILINCVFSGNTSLVSGGAIFNQSVFGVSSPEFTNCVFSGNTAVNGGALFNNGAAGVSSPEFTNCVFSGNTADDGEAIYNLGSGGTSAPSIVNSIFNSNSASNDPVFYNEDASPSIQYSLFDVDFITVNHNNSVMDNGNNKFSMDPLFMHAPPASAAPTTAGNFRLMSGSPAIDMGDSGANSQSEDLDGMSRVYSGIIDMGAYEWREYCRQDTVYLDENGEGLITLMNLDLVGELPEPTGCELDTIIDAPAMVGCGDTAVLYTLYLIRNSSSSTPDTLIQCTDTIWVRDTLAPVFDMINMDLTVNEDCMAVMPDLSPYVSDNCALDTVIQSPEVGEPLGVPGSMVMVTLYARDSSGNEDSIMFDFEVIEVAPTVTLNCRGIISPAIHSDGTISVLVVEIAPNATCLDVHDVQVLNEWNNVIWSAENLRNNDFILDGFNLCSYLGKTLDVVITNGLGTCTTVLDLNKNGNLVMTSALQPGIDPAIAEGKINVYCGKVPDPSKYQPTAINPCTGQSFKPQVQPDWVMIEPYTCDTESDTAEVIFRTWEVFDKDGNLATLTDTIVVFRLPKLTPDAFIGTAEDSFYCELVAVPNDGGVLKRYASWKQPVGLHDYELPYAKLRGVTYELPLTVITAELEHASDEGLLDEYLGCVILRQSDGSEVTIGDLVKGLYMDNLLAGMSPAQRGYGFLQSIIDGNETPETVSTGMGSFTFYPYLLLQSGDQVLSEDGGFEQVDADWFYSGHGNSPYWFSGGWPSIYGNGDCVSYCDVGVGPQDAWGGCILIQVPSLSSEGFSTSECDTICLPSAGHEVNLTAGGIHCGIAIERDVTAGWQGDCPQTRGVDTKITQTCWAETPNFCAGDGTADELDLVASYDSTSKRIEIALSQWQTLIDTLGPIFEFCYPEGWDQTGVQASIRNGEQYGEALSWERSNPTRYRVGESNCEAEVYVPAVELIDNCSGIHSVKAMMDVRGGTRAVELELTSTRTKVLANGDTCTIYTYSHATDPIRIPFTECEGVLNEVRYEAADNCWNQSRWTKFIEITDDVPPTVVVNRNLNVTLTNKIAWARATSFDEGSWDNCAIGLRLGRRTDWSSDAAMVNLCDGNRPHAPYDNWIDLLDDLGVDRTQATTAVTGGQVSMAAFNAKYNVNDLSTILNDGAVERYYYKQIEWLWEDEEFCGEKVVHGWLYSIAAYIAENCSAEDEHGNALRVSDLEAIFDRLTGTPGYGQEMVYLGGGWTKEVPFKCGDACEEVPVELLVMDQCCNFGIGRTGVQVDDESAVKLVKRLPDLTVSCEAYNGFYKDIVAQAAALGEQGSSVDEGGAFAALDSVFGRYIPTWVDDQNRPTDIDGNLLPNSALYFDYHSISCGEKSETEKVAVEGHDGQIDWVNQVTQTTYLDTTDLTGMNGVVQINCAADLIQDVWVDLDECGQGTLTRRFFITGGCGTGTPELVLEQVIRIESACGLRASMFDLPEDMGTKDDPICLPESLTKEYLPDTIGAAAVKSHLDDALCASIAIGKTVKAYDVETSHGLSLQKYLITWSMVDWCADHTSSTRELTHVQTVIATIDPSCEVDGGSGSGDVSLITGHIMTELNSPVKGIDVKAVLGSGSPLEVSTSEDGSFSLTVDQGSSVSIVPYKNTDFSAGVSTADLIDMQRHILQKKRLDSKYQRIAADVNGNGLIDGLDLLELRKVVLNPSRVFANNTSWRFYDTATGQEVFDLEDVSEDHHVEFTGVKIGDVNLSLSRQNVGSDPASPDSYRGRSKKGQLHLNVADKVLKGGEVYRIEVRSDNFEAIRGMQYTLDYADAYVSVESMESGVLNITGDNYLKYAPGVVTASWNAAEGVSAAADEVLFTIVVKAKSAAHLRDVLSVSNRVTATEAYTSAGEYKDIGLHFNGTDAGFALYQNTPNPYTGETVIGFKLPEATSAVMTIYDVNGRLIKRMAGDYEAGYHEVRVTSMELGVTGVLYYQLDTDKYTATKKMVLIK</sequence>
<evidence type="ECO:0000313" key="1">
    <source>
        <dbReference type="EMBL" id="MBY5956811.1"/>
    </source>
</evidence>
<comment type="caution">
    <text evidence="1">The sequence shown here is derived from an EMBL/GenBank/DDBJ whole genome shotgun (WGS) entry which is preliminary data.</text>
</comment>